<evidence type="ECO:0000256" key="1">
    <source>
        <dbReference type="ARBA" id="ARBA00012452"/>
    </source>
</evidence>
<proteinExistence type="predicted"/>
<dbReference type="Gene3D" id="3.40.30.10">
    <property type="entry name" value="Glutaredoxin"/>
    <property type="match status" value="1"/>
</dbReference>
<accession>A0A061DSD6</accession>
<dbReference type="SUPFAM" id="SSF52833">
    <property type="entry name" value="Thioredoxin-like"/>
    <property type="match status" value="1"/>
</dbReference>
<dbReference type="eggNOG" id="KOG0867">
    <property type="taxonomic scope" value="Eukaryota"/>
</dbReference>
<dbReference type="HOGENOM" id="CLU_2745127_0_0_1"/>
<dbReference type="Gramene" id="EOX95011">
    <property type="protein sequence ID" value="EOX95011"/>
    <property type="gene ID" value="TCM_004595"/>
</dbReference>
<dbReference type="GO" id="GO:0004364">
    <property type="term" value="F:glutathione transferase activity"/>
    <property type="evidence" value="ECO:0007669"/>
    <property type="project" value="UniProtKB-EC"/>
</dbReference>
<dbReference type="AlphaFoldDB" id="A0A061DSD6"/>
<dbReference type="PANTHER" id="PTHR43900">
    <property type="entry name" value="GLUTATHIONE S-TRANSFERASE RHO"/>
    <property type="match status" value="1"/>
</dbReference>
<dbReference type="InParanoid" id="A0A061DSD6"/>
<dbReference type="EC" id="2.5.1.18" evidence="1"/>
<dbReference type="InterPro" id="IPR004045">
    <property type="entry name" value="Glutathione_S-Trfase_N"/>
</dbReference>
<dbReference type="InterPro" id="IPR036249">
    <property type="entry name" value="Thioredoxin-like_sf"/>
</dbReference>
<evidence type="ECO:0000313" key="4">
    <source>
        <dbReference type="EMBL" id="EOX95011.1"/>
    </source>
</evidence>
<keyword evidence="5" id="KW-1185">Reference proteome</keyword>
<dbReference type="STRING" id="3641.A0A061DSD6"/>
<dbReference type="Pfam" id="PF02798">
    <property type="entry name" value="GST_N"/>
    <property type="match status" value="1"/>
</dbReference>
<name>A0A061DSD6_THECC</name>
<evidence type="ECO:0000313" key="5">
    <source>
        <dbReference type="Proteomes" id="UP000026915"/>
    </source>
</evidence>
<dbReference type="PANTHER" id="PTHR43900:SF47">
    <property type="entry name" value="GLUTATHIONE S-TRANSFERASE F6-RELATED"/>
    <property type="match status" value="1"/>
</dbReference>
<evidence type="ECO:0000256" key="2">
    <source>
        <dbReference type="ARBA" id="ARBA00022679"/>
    </source>
</evidence>
<keyword evidence="2" id="KW-0808">Transferase</keyword>
<evidence type="ECO:0000259" key="3">
    <source>
        <dbReference type="PROSITE" id="PS50404"/>
    </source>
</evidence>
<gene>
    <name evidence="4" type="ORF">TCM_004595</name>
</gene>
<sequence>MVPVDLGAREHKKESYLSLNSFGHVPALQDGGLKLFESRAISKYIASTYSDKGIKALILSWLRWKPTSLIL</sequence>
<dbReference type="EMBL" id="CM001879">
    <property type="protein sequence ID" value="EOX95011.1"/>
    <property type="molecule type" value="Genomic_DNA"/>
</dbReference>
<dbReference type="Proteomes" id="UP000026915">
    <property type="component" value="Chromosome 1"/>
</dbReference>
<protein>
    <recommendedName>
        <fullName evidence="1">glutathione transferase</fullName>
        <ecNumber evidence="1">2.5.1.18</ecNumber>
    </recommendedName>
</protein>
<organism evidence="4 5">
    <name type="scientific">Theobroma cacao</name>
    <name type="common">Cacao</name>
    <name type="synonym">Cocoa</name>
    <dbReference type="NCBI Taxonomy" id="3641"/>
    <lineage>
        <taxon>Eukaryota</taxon>
        <taxon>Viridiplantae</taxon>
        <taxon>Streptophyta</taxon>
        <taxon>Embryophyta</taxon>
        <taxon>Tracheophyta</taxon>
        <taxon>Spermatophyta</taxon>
        <taxon>Magnoliopsida</taxon>
        <taxon>eudicotyledons</taxon>
        <taxon>Gunneridae</taxon>
        <taxon>Pentapetalae</taxon>
        <taxon>rosids</taxon>
        <taxon>malvids</taxon>
        <taxon>Malvales</taxon>
        <taxon>Malvaceae</taxon>
        <taxon>Byttnerioideae</taxon>
        <taxon>Theobroma</taxon>
    </lineage>
</organism>
<reference evidence="4 5" key="1">
    <citation type="journal article" date="2013" name="Genome Biol.">
        <title>The genome sequence of the most widely cultivated cacao type and its use to identify candidate genes regulating pod color.</title>
        <authorList>
            <person name="Motamayor J.C."/>
            <person name="Mockaitis K."/>
            <person name="Schmutz J."/>
            <person name="Haiminen N."/>
            <person name="Iii D.L."/>
            <person name="Cornejo O."/>
            <person name="Findley S.D."/>
            <person name="Zheng P."/>
            <person name="Utro F."/>
            <person name="Royaert S."/>
            <person name="Saski C."/>
            <person name="Jenkins J."/>
            <person name="Podicheti R."/>
            <person name="Zhao M."/>
            <person name="Scheffler B.E."/>
            <person name="Stack J.C."/>
            <person name="Feltus F.A."/>
            <person name="Mustiga G.M."/>
            <person name="Amores F."/>
            <person name="Phillips W."/>
            <person name="Marelli J.P."/>
            <person name="May G.D."/>
            <person name="Shapiro H."/>
            <person name="Ma J."/>
            <person name="Bustamante C.D."/>
            <person name="Schnell R.J."/>
            <person name="Main D."/>
            <person name="Gilbert D."/>
            <person name="Parida L."/>
            <person name="Kuhn D.N."/>
        </authorList>
    </citation>
    <scope>NUCLEOTIDE SEQUENCE [LARGE SCALE GENOMIC DNA]</scope>
    <source>
        <strain evidence="5">cv. Matina 1-6</strain>
    </source>
</reference>
<dbReference type="PROSITE" id="PS50404">
    <property type="entry name" value="GST_NTER"/>
    <property type="match status" value="1"/>
</dbReference>
<feature type="domain" description="GST N-terminal" evidence="3">
    <location>
        <begin position="1"/>
        <end position="53"/>
    </location>
</feature>